<proteinExistence type="predicted"/>
<dbReference type="Proteomes" id="UP000236721">
    <property type="component" value="Unassembled WGS sequence"/>
</dbReference>
<dbReference type="AlphaFoldDB" id="A0A1H5WSV3"/>
<evidence type="ECO:0000313" key="1">
    <source>
        <dbReference type="EMBL" id="SEG02236.1"/>
    </source>
</evidence>
<dbReference type="RefSeq" id="WP_103879804.1">
    <property type="nucleotide sequence ID" value="NZ_FNVG01000006.1"/>
</dbReference>
<sequence>MLPHPQALPDFKSDIVIDSEQSEVTPVDRLKGAYVNERAKLELTEVELNRSRIVMIDQNGKFIRIPFLSEH</sequence>
<reference evidence="2" key="1">
    <citation type="submission" date="2016-10" db="EMBL/GenBank/DDBJ databases">
        <authorList>
            <person name="Varghese N."/>
            <person name="Submissions S."/>
        </authorList>
    </citation>
    <scope>NUCLEOTIDE SEQUENCE [LARGE SCALE GENOMIC DNA]</scope>
    <source>
        <strain evidence="2">CGMCC 1.7062</strain>
    </source>
</reference>
<dbReference type="OrthoDB" id="5899365at2"/>
<evidence type="ECO:0000313" key="2">
    <source>
        <dbReference type="Proteomes" id="UP000236721"/>
    </source>
</evidence>
<gene>
    <name evidence="1" type="ORF">SAMN04488244_10646</name>
</gene>
<organism evidence="1 2">
    <name type="scientific">Vibrio hangzhouensis</name>
    <dbReference type="NCBI Taxonomy" id="462991"/>
    <lineage>
        <taxon>Bacteria</taxon>
        <taxon>Pseudomonadati</taxon>
        <taxon>Pseudomonadota</taxon>
        <taxon>Gammaproteobacteria</taxon>
        <taxon>Vibrionales</taxon>
        <taxon>Vibrionaceae</taxon>
        <taxon>Vibrio</taxon>
    </lineage>
</organism>
<name>A0A1H5WSV3_9VIBR</name>
<accession>A0A1H5WSV3</accession>
<protein>
    <submittedName>
        <fullName evidence="1">Uncharacterized protein</fullName>
    </submittedName>
</protein>
<keyword evidence="2" id="KW-1185">Reference proteome</keyword>
<dbReference type="EMBL" id="FNVG01000006">
    <property type="protein sequence ID" value="SEG02236.1"/>
    <property type="molecule type" value="Genomic_DNA"/>
</dbReference>